<reference evidence="2" key="1">
    <citation type="submission" date="2020-11" db="EMBL/GenBank/DDBJ databases">
        <title>Chlorella ohadii genome sequencing and assembly.</title>
        <authorList>
            <person name="Murik O."/>
            <person name="Treves H."/>
            <person name="Kedem I."/>
            <person name="Shotland Y."/>
            <person name="Kaplan A."/>
        </authorList>
    </citation>
    <scope>NUCLEOTIDE SEQUENCE</scope>
    <source>
        <strain evidence="2">1</strain>
    </source>
</reference>
<comment type="caution">
    <text evidence="2">The sequence shown here is derived from an EMBL/GenBank/DDBJ whole genome shotgun (WGS) entry which is preliminary data.</text>
</comment>
<name>A0AAD5DXY2_9CHLO</name>
<feature type="compositionally biased region" description="Basic residues" evidence="1">
    <location>
        <begin position="761"/>
        <end position="771"/>
    </location>
</feature>
<accession>A0AAD5DXY2</accession>
<evidence type="ECO:0000313" key="2">
    <source>
        <dbReference type="EMBL" id="KAI7845652.1"/>
    </source>
</evidence>
<organism evidence="2 3">
    <name type="scientific">Chlorella ohadii</name>
    <dbReference type="NCBI Taxonomy" id="2649997"/>
    <lineage>
        <taxon>Eukaryota</taxon>
        <taxon>Viridiplantae</taxon>
        <taxon>Chlorophyta</taxon>
        <taxon>core chlorophytes</taxon>
        <taxon>Trebouxiophyceae</taxon>
        <taxon>Chlorellales</taxon>
        <taxon>Chlorellaceae</taxon>
        <taxon>Chlorella clade</taxon>
        <taxon>Chlorella</taxon>
    </lineage>
</organism>
<proteinExistence type="predicted"/>
<evidence type="ECO:0000256" key="1">
    <source>
        <dbReference type="SAM" id="MobiDB-lite"/>
    </source>
</evidence>
<sequence>MTSLAGLGARAEQAAAIKQATGAESRGSGVWVLPAAQLEVGNSRWEDEVVTEAVRRSKAAIGISPDTQVEARLSRLELHEAGSALEGSQLLVRHDEREVQIDLAARNAKSSCFAAFLSGCSLGTLPVTAGQRWLLFYDLVWAGGADPPRLPPAGGAGLVKLSQQWNAAADAPMRYCFMLEERYGETELRERGIEALQGVDRAAAQMLVSACAQGAELDVSLALIKATASPDGLNRYRIFEDVCSDYDLYPCMGCGEIHFEDTDIREEELLDEVDAIVKYLITQNKAYGDPENTQKLRWKSVKAAKFVALAGSRPLEPLLTLETGELLHTDNYFTGPPDRASVHAEVDSLHIMQWRRVGLLVCPRSNGLQHCVRANLARQTAHLYDLVGARPELNGISVLRKVASENVAQGGWLLEESQGRFAGAPADQCGGFDSYEPSVDQEALPTSPWELAEAIAAYLADPAARFVPGKEHSMHTMMQLAASTQLIDLRPSSEPQLVASLLAAAAQCFAYPVAVLATDRLTTAAIELLRCWEWPANALAALKCWVDSSNPAISSGMAVLEACLAGMCSEGWHYHMALTEPLTHKLLLLLQRVTTPGCPALLKLVCSCAADARKYLDATMPREPANWSKPGIQIAWTTLCEQCGRLQEFVNSTDRQQCTLPSSQRLATLVAVYMTDAYRRHAPRWRDLAAERVQLEGGAPGWRFTKSHTEYQEKLAEHAAQKQKLDALLQLLVPCLVLALPCGGCSSGEGAAEGGQPSAKAPRRTQRRRRG</sequence>
<dbReference type="AlphaFoldDB" id="A0AAD5DXY2"/>
<protein>
    <submittedName>
        <fullName evidence="2">Uncharacterized protein</fullName>
    </submittedName>
</protein>
<gene>
    <name evidence="2" type="ORF">COHA_000766</name>
</gene>
<keyword evidence="3" id="KW-1185">Reference proteome</keyword>
<evidence type="ECO:0000313" key="3">
    <source>
        <dbReference type="Proteomes" id="UP001205105"/>
    </source>
</evidence>
<feature type="region of interest" description="Disordered" evidence="1">
    <location>
        <begin position="748"/>
        <end position="771"/>
    </location>
</feature>
<dbReference type="Proteomes" id="UP001205105">
    <property type="component" value="Unassembled WGS sequence"/>
</dbReference>
<dbReference type="EMBL" id="JADXDR010000014">
    <property type="protein sequence ID" value="KAI7845652.1"/>
    <property type="molecule type" value="Genomic_DNA"/>
</dbReference>